<evidence type="ECO:0000313" key="2">
    <source>
        <dbReference type="EMBL" id="KIM25674.1"/>
    </source>
</evidence>
<feature type="region of interest" description="Disordered" evidence="1">
    <location>
        <begin position="86"/>
        <end position="105"/>
    </location>
</feature>
<dbReference type="AlphaFoldDB" id="A0A0C3B0E1"/>
<feature type="compositionally biased region" description="Polar residues" evidence="1">
    <location>
        <begin position="86"/>
        <end position="100"/>
    </location>
</feature>
<dbReference type="HOGENOM" id="CLU_657487_0_0_1"/>
<proteinExistence type="predicted"/>
<dbReference type="EMBL" id="KN824312">
    <property type="protein sequence ID" value="KIM25674.1"/>
    <property type="molecule type" value="Genomic_DNA"/>
</dbReference>
<evidence type="ECO:0000313" key="3">
    <source>
        <dbReference type="Proteomes" id="UP000054097"/>
    </source>
</evidence>
<name>A0A0C3B0E1_SERVB</name>
<protein>
    <submittedName>
        <fullName evidence="2">Uncharacterized protein</fullName>
    </submittedName>
</protein>
<organism evidence="2 3">
    <name type="scientific">Serendipita vermifera MAFF 305830</name>
    <dbReference type="NCBI Taxonomy" id="933852"/>
    <lineage>
        <taxon>Eukaryota</taxon>
        <taxon>Fungi</taxon>
        <taxon>Dikarya</taxon>
        <taxon>Basidiomycota</taxon>
        <taxon>Agaricomycotina</taxon>
        <taxon>Agaricomycetes</taxon>
        <taxon>Sebacinales</taxon>
        <taxon>Serendipitaceae</taxon>
        <taxon>Serendipita</taxon>
    </lineage>
</organism>
<reference evidence="2 3" key="1">
    <citation type="submission" date="2014-04" db="EMBL/GenBank/DDBJ databases">
        <authorList>
            <consortium name="DOE Joint Genome Institute"/>
            <person name="Kuo A."/>
            <person name="Zuccaro A."/>
            <person name="Kohler A."/>
            <person name="Nagy L.G."/>
            <person name="Floudas D."/>
            <person name="Copeland A."/>
            <person name="Barry K.W."/>
            <person name="Cichocki N."/>
            <person name="Veneault-Fourrey C."/>
            <person name="LaButti K."/>
            <person name="Lindquist E.A."/>
            <person name="Lipzen A."/>
            <person name="Lundell T."/>
            <person name="Morin E."/>
            <person name="Murat C."/>
            <person name="Sun H."/>
            <person name="Tunlid A."/>
            <person name="Henrissat B."/>
            <person name="Grigoriev I.V."/>
            <person name="Hibbett D.S."/>
            <person name="Martin F."/>
            <person name="Nordberg H.P."/>
            <person name="Cantor M.N."/>
            <person name="Hua S.X."/>
        </authorList>
    </citation>
    <scope>NUCLEOTIDE SEQUENCE [LARGE SCALE GENOMIC DNA]</scope>
    <source>
        <strain evidence="2 3">MAFF 305830</strain>
    </source>
</reference>
<sequence length="418" mass="46739">MSSSPAPTRKTVHSAELPVADIALKEGITQGTGRIVNTIGGRIRQRVGSFSCPATVPILWLGGRTPQDSNSGSNHDESVALTGETALSLSSTRPQSTQQKPPWDVANCPQNRQFWTEFLGHCSNSSLSSPYLSATSPNITAHISLCNFTTLQKLRAILIGSTRKCVRIGEPYISPIWPIEEPTYQTTTNPTSPKVHADGAIFSVATQKLYEDFNQISELIDNFIFPLRLIVPFNTAIAAINKSPFSRYLLVHWRRIIAPFNFESYRPKIGYETSSQCPEIAFLEWYFASSQASVTTLLNSIRNAKGQEYNKLVQDSFGVTKAMCVPSMRKTLSKELDDLARLRRDINAAVDNLFWQRVDMIGAPSGARQTSAHEYEHLGWDDAGLFKRRERSGRKRDSFSLRRELGIRAYAEELEFLD</sequence>
<gene>
    <name evidence="2" type="ORF">M408DRAFT_10306</name>
</gene>
<accession>A0A0C3B0E1</accession>
<dbReference type="Proteomes" id="UP000054097">
    <property type="component" value="Unassembled WGS sequence"/>
</dbReference>
<evidence type="ECO:0000256" key="1">
    <source>
        <dbReference type="SAM" id="MobiDB-lite"/>
    </source>
</evidence>
<reference evidence="3" key="2">
    <citation type="submission" date="2015-01" db="EMBL/GenBank/DDBJ databases">
        <title>Evolutionary Origins and Diversification of the Mycorrhizal Mutualists.</title>
        <authorList>
            <consortium name="DOE Joint Genome Institute"/>
            <consortium name="Mycorrhizal Genomics Consortium"/>
            <person name="Kohler A."/>
            <person name="Kuo A."/>
            <person name="Nagy L.G."/>
            <person name="Floudas D."/>
            <person name="Copeland A."/>
            <person name="Barry K.W."/>
            <person name="Cichocki N."/>
            <person name="Veneault-Fourrey C."/>
            <person name="LaButti K."/>
            <person name="Lindquist E.A."/>
            <person name="Lipzen A."/>
            <person name="Lundell T."/>
            <person name="Morin E."/>
            <person name="Murat C."/>
            <person name="Riley R."/>
            <person name="Ohm R."/>
            <person name="Sun H."/>
            <person name="Tunlid A."/>
            <person name="Henrissat B."/>
            <person name="Grigoriev I.V."/>
            <person name="Hibbett D.S."/>
            <person name="Martin F."/>
        </authorList>
    </citation>
    <scope>NUCLEOTIDE SEQUENCE [LARGE SCALE GENOMIC DNA]</scope>
    <source>
        <strain evidence="3">MAFF 305830</strain>
    </source>
</reference>
<keyword evidence="3" id="KW-1185">Reference proteome</keyword>